<proteinExistence type="inferred from homology"/>
<dbReference type="PANTHER" id="PTHR12830">
    <property type="entry name" value="ANAPHASE-PROMOTING COMPLEX SUBUNIT 5"/>
    <property type="match status" value="1"/>
</dbReference>
<evidence type="ECO:0000313" key="11">
    <source>
        <dbReference type="Proteomes" id="UP001056384"/>
    </source>
</evidence>
<dbReference type="PANTHER" id="PTHR12830:SF9">
    <property type="entry name" value="ANAPHASE-PROMOTING COMPLEX SUBUNIT 5"/>
    <property type="match status" value="1"/>
</dbReference>
<protein>
    <recommendedName>
        <fullName evidence="2">Anaphase-promoting complex subunit 5</fullName>
    </recommendedName>
    <alternativeName>
        <fullName evidence="7">Cyclosome subunit 5</fullName>
    </alternativeName>
</protein>
<dbReference type="InterPro" id="IPR037679">
    <property type="entry name" value="Apc5"/>
</dbReference>
<keyword evidence="6" id="KW-0131">Cell cycle</keyword>
<organism evidence="10 11">
    <name type="scientific">Septoria linicola</name>
    <dbReference type="NCBI Taxonomy" id="215465"/>
    <lineage>
        <taxon>Eukaryota</taxon>
        <taxon>Fungi</taxon>
        <taxon>Dikarya</taxon>
        <taxon>Ascomycota</taxon>
        <taxon>Pezizomycotina</taxon>
        <taxon>Dothideomycetes</taxon>
        <taxon>Dothideomycetidae</taxon>
        <taxon>Mycosphaerellales</taxon>
        <taxon>Mycosphaerellaceae</taxon>
        <taxon>Septoria</taxon>
    </lineage>
</organism>
<evidence type="ECO:0000256" key="8">
    <source>
        <dbReference type="ARBA" id="ARBA00045696"/>
    </source>
</evidence>
<gene>
    <name evidence="10" type="ORF">Slin15195_G037890</name>
</gene>
<evidence type="ECO:0000259" key="9">
    <source>
        <dbReference type="Pfam" id="PF12862"/>
    </source>
</evidence>
<dbReference type="GO" id="GO:0051301">
    <property type="term" value="P:cell division"/>
    <property type="evidence" value="ECO:0007669"/>
    <property type="project" value="UniProtKB-KW"/>
</dbReference>
<evidence type="ECO:0000256" key="3">
    <source>
        <dbReference type="ARBA" id="ARBA00022618"/>
    </source>
</evidence>
<dbReference type="GO" id="GO:0005680">
    <property type="term" value="C:anaphase-promoting complex"/>
    <property type="evidence" value="ECO:0007669"/>
    <property type="project" value="InterPro"/>
</dbReference>
<comment type="function">
    <text evidence="8">Component of the anaphase promoting complex/cyclosome (APC/C), a cell cycle-regulated E3 ubiquitin ligase that controls progression through mitosis and the G1 phase of the cell cycle. The APC/C complex acts by mediating ubiquitination and subsequent degradation of target proteins: it mainly mediates the formation of 'Lys-11'-linked polyubiquitin chains and, to a lower extent, the formation of 'Lys-48'- and 'Lys-63'-linked polyubiquitin chains. The APC/C complex catalyzes assembly of branched 'Lys-11'-/'Lys-48'-linked branched ubiquitin chains on target proteins.</text>
</comment>
<dbReference type="Proteomes" id="UP001056384">
    <property type="component" value="Chromosome 3"/>
</dbReference>
<reference evidence="10" key="1">
    <citation type="submission" date="2022-06" db="EMBL/GenBank/DDBJ databases">
        <title>Complete genome sequences of two strains of the flax pathogen Septoria linicola.</title>
        <authorList>
            <person name="Lapalu N."/>
            <person name="Simon A."/>
            <person name="Demenou B."/>
            <person name="Paumier D."/>
            <person name="Guillot M.-P."/>
            <person name="Gout L."/>
            <person name="Valade R."/>
        </authorList>
    </citation>
    <scope>NUCLEOTIDE SEQUENCE</scope>
    <source>
        <strain evidence="10">SE15195</strain>
    </source>
</reference>
<name>A0A9Q9AQ13_9PEZI</name>
<dbReference type="GO" id="GO:0031145">
    <property type="term" value="P:anaphase-promoting complex-dependent catabolic process"/>
    <property type="evidence" value="ECO:0007669"/>
    <property type="project" value="TreeGrafter"/>
</dbReference>
<evidence type="ECO:0000256" key="1">
    <source>
        <dbReference type="ARBA" id="ARBA00007450"/>
    </source>
</evidence>
<dbReference type="GO" id="GO:0070979">
    <property type="term" value="P:protein K11-linked ubiquitination"/>
    <property type="evidence" value="ECO:0007669"/>
    <property type="project" value="TreeGrafter"/>
</dbReference>
<keyword evidence="11" id="KW-1185">Reference proteome</keyword>
<dbReference type="GO" id="GO:0045842">
    <property type="term" value="P:positive regulation of mitotic metaphase/anaphase transition"/>
    <property type="evidence" value="ECO:0007669"/>
    <property type="project" value="TreeGrafter"/>
</dbReference>
<evidence type="ECO:0000256" key="7">
    <source>
        <dbReference type="ARBA" id="ARBA00031069"/>
    </source>
</evidence>
<sequence>MPRFLTPPRVGLLILIRLYKSGDKFGANDTINILEFIAKHTILTTDHDPNLIEEKKDIFSSDIQAFQPHLKQWHAAAFPGTTAWDVFVTSVWSDLDGLDSLTNLITNLRQSSVPMLGVQSETGYENPVTPASPLGQVIRRCYVEFTRLQFGDSQALWKSFAAWRASSWEYFVTLHPGSSQYMEEQRMENNEELNADFAARTHFTQDHSPPAAVDTDLLLTHAIRQLQQLGTRVPDDVKSKLATWVDELAASNAGTQSMHFFMAFFEHSKAGQYTMALESLHRYFDYSLAARSGGAGDNANLRVYYQYALLHLSVLHADFECWEESVDAMNECIATARENQDTACLNFALSWLLYLRHAHPGKGASAFASITGVVGGGEHDEIAFLKTKARESKNWLLLSSTLLEEGRVELFAGGNANRAQEHVLQALYLSVQHDLRTLAPAAQLFYGSCLDRLGQSHLANRQYDLADTIHISHCPISDRVRSNCRAALALAHRGSYDQALAVLDGATSVARGILKSETRVKAFLGLVRLRRSIHRGNHEASTYYLNQLSPLLSSADPEFTHEMHSLQVEHHIARQDYPTAMQRVSALLAGSADSANGTDLAQRLHWLIQKARIFALAGRATKGLSICLRATSTAQRHLLVPVMLEGLSVLGKVLLEVGEFEAARAMYESALPVALEGGEAALVAAMWTAIGESCVGLAGKCLEQKSEDDATSVEIVAEQTRFMRRADECIEQSRMVYQHIEHVEGQMTCLAMKSRINQWTADEVAVKLADEMYDVLAASRRAQEST</sequence>
<dbReference type="InterPro" id="IPR011990">
    <property type="entry name" value="TPR-like_helical_dom_sf"/>
</dbReference>
<evidence type="ECO:0000256" key="5">
    <source>
        <dbReference type="ARBA" id="ARBA00022786"/>
    </source>
</evidence>
<accession>A0A9Q9AQ13</accession>
<keyword evidence="5" id="KW-0833">Ubl conjugation pathway</keyword>
<keyword evidence="4" id="KW-0498">Mitosis</keyword>
<keyword evidence="3" id="KW-0132">Cell division</keyword>
<feature type="domain" description="Anaphase-promoting complex subunit 5" evidence="9">
    <location>
        <begin position="260"/>
        <end position="358"/>
    </location>
</feature>
<dbReference type="AlphaFoldDB" id="A0A9Q9AQ13"/>
<evidence type="ECO:0000256" key="4">
    <source>
        <dbReference type="ARBA" id="ARBA00022776"/>
    </source>
</evidence>
<comment type="similarity">
    <text evidence="1">Belongs to the APC5 family.</text>
</comment>
<dbReference type="InterPro" id="IPR026000">
    <property type="entry name" value="Apc5_dom"/>
</dbReference>
<evidence type="ECO:0000256" key="2">
    <source>
        <dbReference type="ARBA" id="ARBA00016066"/>
    </source>
</evidence>
<evidence type="ECO:0000256" key="6">
    <source>
        <dbReference type="ARBA" id="ARBA00023306"/>
    </source>
</evidence>
<dbReference type="OrthoDB" id="2504561at2759"/>
<dbReference type="Gene3D" id="1.25.40.10">
    <property type="entry name" value="Tetratricopeptide repeat domain"/>
    <property type="match status" value="1"/>
</dbReference>
<dbReference type="EMBL" id="CP099420">
    <property type="protein sequence ID" value="USW50470.1"/>
    <property type="molecule type" value="Genomic_DNA"/>
</dbReference>
<dbReference type="SUPFAM" id="SSF48452">
    <property type="entry name" value="TPR-like"/>
    <property type="match status" value="1"/>
</dbReference>
<dbReference type="Pfam" id="PF12862">
    <property type="entry name" value="ANAPC5"/>
    <property type="match status" value="1"/>
</dbReference>
<evidence type="ECO:0000313" key="10">
    <source>
        <dbReference type="EMBL" id="USW50470.1"/>
    </source>
</evidence>